<proteinExistence type="predicted"/>
<accession>A0A1W0A6W0</accession>
<evidence type="ECO:0000313" key="2">
    <source>
        <dbReference type="EMBL" id="OQS06022.1"/>
    </source>
</evidence>
<dbReference type="EMBL" id="JNBS01000384">
    <property type="protein sequence ID" value="OQS06022.1"/>
    <property type="molecule type" value="Genomic_DNA"/>
</dbReference>
<gene>
    <name evidence="2" type="ORF">THRCLA_01902</name>
</gene>
<evidence type="ECO:0000256" key="1">
    <source>
        <dbReference type="SAM" id="Coils"/>
    </source>
</evidence>
<reference evidence="2 3" key="1">
    <citation type="journal article" date="2014" name="Genome Biol. Evol.">
        <title>The secreted proteins of Achlya hypogyna and Thraustotheca clavata identify the ancestral oomycete secretome and reveal gene acquisitions by horizontal gene transfer.</title>
        <authorList>
            <person name="Misner I."/>
            <person name="Blouin N."/>
            <person name="Leonard G."/>
            <person name="Richards T.A."/>
            <person name="Lane C.E."/>
        </authorList>
    </citation>
    <scope>NUCLEOTIDE SEQUENCE [LARGE SCALE GENOMIC DNA]</scope>
    <source>
        <strain evidence="2 3">ATCC 34112</strain>
    </source>
</reference>
<protein>
    <submittedName>
        <fullName evidence="2">Uncharacterized protein</fullName>
    </submittedName>
</protein>
<feature type="coiled-coil region" evidence="1">
    <location>
        <begin position="198"/>
        <end position="262"/>
    </location>
</feature>
<keyword evidence="1" id="KW-0175">Coiled coil</keyword>
<name>A0A1W0A6W0_9STRA</name>
<sequence length="547" mass="62913">TVFADYVTVAKVLWGIFNPEENIVLGTGTLSPLENIDDLIHYTKLHVTFPDNYHVCGNMACKFYMEKSRVVLTYKTILEDELFPYPPKVYVPRETGWLVVERISDNMCLIKNHSRGNIPCISRRGPIDDESSGLSFAALGELVVNGYRGNRMLLRDYIENKLRQSIPQEQQPPNGLFFYPDTRFSLDEDIKPKPKRRRRTHNQELELLRAKADEYSMQLAALADRKDVNTIFASPWESLSRRQAEERRLSELDNTRLRLAAQEQLKTIESLLRIVRRRPKLMDVSYIEDWKLQKLPADREKRRAALHAILNADYERLESILIAERLYDNDTSRNFTDTNVKYDESLHQLQLTCSMNCTVFADYVTVAKVLWGLYYPKEDIVLGTGTLRSIERVDDEIHYTNLHLSFPDNIHVCGNMACKLYMGNSRVVLTYKTILEDELYPYPPQVYVPRETGWLVVERISDNVCVVKNHSRGNIPCISRRGSIDDESSELSFAALGELVMNGYRGNLMLLKAQVENNLRQIIPKELQPSSGSFFAPDSTSLSAITP</sequence>
<dbReference type="OrthoDB" id="68713at2759"/>
<organism evidence="2 3">
    <name type="scientific">Thraustotheca clavata</name>
    <dbReference type="NCBI Taxonomy" id="74557"/>
    <lineage>
        <taxon>Eukaryota</taxon>
        <taxon>Sar</taxon>
        <taxon>Stramenopiles</taxon>
        <taxon>Oomycota</taxon>
        <taxon>Saprolegniomycetes</taxon>
        <taxon>Saprolegniales</taxon>
        <taxon>Achlyaceae</taxon>
        <taxon>Thraustotheca</taxon>
    </lineage>
</organism>
<evidence type="ECO:0000313" key="3">
    <source>
        <dbReference type="Proteomes" id="UP000243217"/>
    </source>
</evidence>
<keyword evidence="3" id="KW-1185">Reference proteome</keyword>
<dbReference type="AlphaFoldDB" id="A0A1W0A6W0"/>
<comment type="caution">
    <text evidence="2">The sequence shown here is derived from an EMBL/GenBank/DDBJ whole genome shotgun (WGS) entry which is preliminary data.</text>
</comment>
<dbReference type="Proteomes" id="UP000243217">
    <property type="component" value="Unassembled WGS sequence"/>
</dbReference>
<feature type="non-terminal residue" evidence="2">
    <location>
        <position position="1"/>
    </location>
</feature>